<dbReference type="Pfam" id="PF08865">
    <property type="entry name" value="DUF1830"/>
    <property type="match status" value="1"/>
</dbReference>
<evidence type="ECO:0008006" key="3">
    <source>
        <dbReference type="Google" id="ProtNLM"/>
    </source>
</evidence>
<dbReference type="EMBL" id="QBMC01000091">
    <property type="protein sequence ID" value="PZO15532.1"/>
    <property type="molecule type" value="Genomic_DNA"/>
</dbReference>
<accession>A0A2W4U3X4</accession>
<sequence>MPQTLNRAPDIEVEKVLCHYHNDTRHIQVARIENIPHEPHEYLERVVFPGDRLVFKTFPHAWLEIYTGELCSALLAERILCDRLRLTQ</sequence>
<evidence type="ECO:0000313" key="1">
    <source>
        <dbReference type="EMBL" id="PZO15532.1"/>
    </source>
</evidence>
<dbReference type="InterPro" id="IPR014964">
    <property type="entry name" value="DUF1830"/>
</dbReference>
<gene>
    <name evidence="1" type="ORF">DCF25_13495</name>
</gene>
<comment type="caution">
    <text evidence="1">The sequence shown here is derived from an EMBL/GenBank/DDBJ whole genome shotgun (WGS) entry which is preliminary data.</text>
</comment>
<reference evidence="1 2" key="2">
    <citation type="submission" date="2018-06" db="EMBL/GenBank/DDBJ databases">
        <title>Metagenomic assembly of (sub)arctic Cyanobacteria and their associated microbiome from non-axenic cultures.</title>
        <authorList>
            <person name="Baurain D."/>
        </authorList>
    </citation>
    <scope>NUCLEOTIDE SEQUENCE [LARGE SCALE GENOMIC DNA]</scope>
    <source>
        <strain evidence="1">ULC129bin1</strain>
    </source>
</reference>
<dbReference type="AlphaFoldDB" id="A0A2W4U3X4"/>
<dbReference type="Proteomes" id="UP000249354">
    <property type="component" value="Unassembled WGS sequence"/>
</dbReference>
<evidence type="ECO:0000313" key="2">
    <source>
        <dbReference type="Proteomes" id="UP000249354"/>
    </source>
</evidence>
<name>A0A2W4U3X4_9CYAN</name>
<protein>
    <recommendedName>
        <fullName evidence="3">DUF1830 domain-containing protein</fullName>
    </recommendedName>
</protein>
<organism evidence="1 2">
    <name type="scientific">Leptolyngbya foveolarum</name>
    <dbReference type="NCBI Taxonomy" id="47253"/>
    <lineage>
        <taxon>Bacteria</taxon>
        <taxon>Bacillati</taxon>
        <taxon>Cyanobacteriota</taxon>
        <taxon>Cyanophyceae</taxon>
        <taxon>Leptolyngbyales</taxon>
        <taxon>Leptolyngbyaceae</taxon>
        <taxon>Leptolyngbya group</taxon>
        <taxon>Leptolyngbya</taxon>
    </lineage>
</organism>
<reference evidence="2" key="1">
    <citation type="submission" date="2018-04" db="EMBL/GenBank/DDBJ databases">
        <authorList>
            <person name="Cornet L."/>
        </authorList>
    </citation>
    <scope>NUCLEOTIDE SEQUENCE [LARGE SCALE GENOMIC DNA]</scope>
</reference>
<proteinExistence type="predicted"/>